<dbReference type="RefSeq" id="WP_073265205.1">
    <property type="nucleotide sequence ID" value="NZ_FRCS01000023.1"/>
</dbReference>
<feature type="transmembrane region" description="Helical" evidence="2">
    <location>
        <begin position="182"/>
        <end position="199"/>
    </location>
</feature>
<dbReference type="PANTHER" id="PTHR36840">
    <property type="entry name" value="BLL5714 PROTEIN"/>
    <property type="match status" value="1"/>
</dbReference>
<name>A0A1M7RMR9_9ACTN</name>
<dbReference type="Proteomes" id="UP000184440">
    <property type="component" value="Unassembled WGS sequence"/>
</dbReference>
<dbReference type="OrthoDB" id="7698234at2"/>
<evidence type="ECO:0000313" key="3">
    <source>
        <dbReference type="EMBL" id="SHN47388.1"/>
    </source>
</evidence>
<feature type="transmembrane region" description="Helical" evidence="2">
    <location>
        <begin position="245"/>
        <end position="266"/>
    </location>
</feature>
<feature type="transmembrane region" description="Helical" evidence="2">
    <location>
        <begin position="36"/>
        <end position="54"/>
    </location>
</feature>
<dbReference type="Pfam" id="PF06772">
    <property type="entry name" value="LtrA"/>
    <property type="match status" value="1"/>
</dbReference>
<dbReference type="STRING" id="134849.SAMN05443668_12334"/>
<feature type="transmembrane region" description="Helical" evidence="2">
    <location>
        <begin position="350"/>
        <end position="369"/>
    </location>
</feature>
<protein>
    <submittedName>
        <fullName evidence="3">Low temperature requirement protein LtrA</fullName>
    </submittedName>
</protein>
<feature type="transmembrane region" description="Helical" evidence="2">
    <location>
        <begin position="99"/>
        <end position="119"/>
    </location>
</feature>
<dbReference type="PANTHER" id="PTHR36840:SF1">
    <property type="entry name" value="BLL5714 PROTEIN"/>
    <property type="match status" value="1"/>
</dbReference>
<keyword evidence="2" id="KW-1133">Transmembrane helix</keyword>
<dbReference type="InterPro" id="IPR010640">
    <property type="entry name" value="Low_temperature_requirement_A"/>
</dbReference>
<keyword evidence="2" id="KW-0812">Transmembrane</keyword>
<sequence length="406" mass="43476">MTTTPPDRARAGRPWRSPVVGRDPNETHRASTPLELLFDLCFVVAVASAAAELHHAVAEAHFGLEILSYLMVFFAIWWAWMNFTWYASAYDVDDVPHRLLTLVSIAGVLVLAAGVPQAFEHGDFGVVTLGYVIMRLGMIGHWLRVAADSPTFRRTALRYVAGLTVVQVGWILRLLLPDPWGLVALPVLVAAELVVPVWAERTGETTWHPGHIAERYGLFTLLVLGEGILGATITVQSAISENGVSASLLCIAAAGLLVIFGLWWSYFKRPAEIGLRISPRASFRWGYAHYVVFAALAAVGAGIQVVADTDAHHAHLGPVGAAFALAVPVAAVLVTIGLLQSWLDPSRSYLLRFSGAALLVLLAAATTWLGVPLAAAVLLEAAAVCALIGVDLLDARRLVAAPAETI</sequence>
<organism evidence="3 4">
    <name type="scientific">Cryptosporangium aurantiacum</name>
    <dbReference type="NCBI Taxonomy" id="134849"/>
    <lineage>
        <taxon>Bacteria</taxon>
        <taxon>Bacillati</taxon>
        <taxon>Actinomycetota</taxon>
        <taxon>Actinomycetes</taxon>
        <taxon>Cryptosporangiales</taxon>
        <taxon>Cryptosporangiaceae</taxon>
        <taxon>Cryptosporangium</taxon>
    </lineage>
</organism>
<feature type="transmembrane region" description="Helical" evidence="2">
    <location>
        <begin position="66"/>
        <end position="87"/>
    </location>
</feature>
<accession>A0A1M7RMR9</accession>
<keyword evidence="4" id="KW-1185">Reference proteome</keyword>
<feature type="transmembrane region" description="Helical" evidence="2">
    <location>
        <begin position="125"/>
        <end position="144"/>
    </location>
</feature>
<dbReference type="AlphaFoldDB" id="A0A1M7RMR9"/>
<feature type="region of interest" description="Disordered" evidence="1">
    <location>
        <begin position="1"/>
        <end position="26"/>
    </location>
</feature>
<feature type="transmembrane region" description="Helical" evidence="2">
    <location>
        <begin position="319"/>
        <end position="338"/>
    </location>
</feature>
<feature type="transmembrane region" description="Helical" evidence="2">
    <location>
        <begin position="156"/>
        <end position="176"/>
    </location>
</feature>
<proteinExistence type="predicted"/>
<gene>
    <name evidence="3" type="ORF">SAMN05443668_12334</name>
</gene>
<dbReference type="EMBL" id="FRCS01000023">
    <property type="protein sequence ID" value="SHN47388.1"/>
    <property type="molecule type" value="Genomic_DNA"/>
</dbReference>
<evidence type="ECO:0000313" key="4">
    <source>
        <dbReference type="Proteomes" id="UP000184440"/>
    </source>
</evidence>
<feature type="transmembrane region" description="Helical" evidence="2">
    <location>
        <begin position="219"/>
        <end position="239"/>
    </location>
</feature>
<evidence type="ECO:0000256" key="1">
    <source>
        <dbReference type="SAM" id="MobiDB-lite"/>
    </source>
</evidence>
<evidence type="ECO:0000256" key="2">
    <source>
        <dbReference type="SAM" id="Phobius"/>
    </source>
</evidence>
<reference evidence="3 4" key="1">
    <citation type="submission" date="2016-11" db="EMBL/GenBank/DDBJ databases">
        <authorList>
            <person name="Jaros S."/>
            <person name="Januszkiewicz K."/>
            <person name="Wedrychowicz H."/>
        </authorList>
    </citation>
    <scope>NUCLEOTIDE SEQUENCE [LARGE SCALE GENOMIC DNA]</scope>
    <source>
        <strain evidence="3 4">DSM 46144</strain>
    </source>
</reference>
<feature type="transmembrane region" description="Helical" evidence="2">
    <location>
        <begin position="287"/>
        <end position="307"/>
    </location>
</feature>
<keyword evidence="2" id="KW-0472">Membrane</keyword>